<keyword evidence="3 5" id="KW-0819">tRNA processing</keyword>
<evidence type="ECO:0000256" key="5">
    <source>
        <dbReference type="PIRNR" id="PIRNR023803"/>
    </source>
</evidence>
<organism evidence="6 7">
    <name type="scientific">Batrachochytrium salamandrivorans</name>
    <dbReference type="NCBI Taxonomy" id="1357716"/>
    <lineage>
        <taxon>Eukaryota</taxon>
        <taxon>Fungi</taxon>
        <taxon>Fungi incertae sedis</taxon>
        <taxon>Chytridiomycota</taxon>
        <taxon>Chytridiomycota incertae sedis</taxon>
        <taxon>Chytridiomycetes</taxon>
        <taxon>Rhizophydiales</taxon>
        <taxon>Rhizophydiales incertae sedis</taxon>
        <taxon>Batrachochytrium</taxon>
    </lineage>
</organism>
<dbReference type="Gene3D" id="3.30.70.3250">
    <property type="entry name" value="Ribonuclease P, Pop5 subunit"/>
    <property type="match status" value="1"/>
</dbReference>
<evidence type="ECO:0000313" key="7">
    <source>
        <dbReference type="Proteomes" id="UP001648503"/>
    </source>
</evidence>
<dbReference type="SUPFAM" id="SSF160350">
    <property type="entry name" value="Rnp2-like"/>
    <property type="match status" value="1"/>
</dbReference>
<dbReference type="PANTHER" id="PTHR15441:SF2">
    <property type="entry name" value="RIBONUCLEASE P_MRP PROTEIN SUBUNIT POP5"/>
    <property type="match status" value="1"/>
</dbReference>
<evidence type="ECO:0000256" key="3">
    <source>
        <dbReference type="ARBA" id="ARBA00022694"/>
    </source>
</evidence>
<dbReference type="Proteomes" id="UP001648503">
    <property type="component" value="Unassembled WGS sequence"/>
</dbReference>
<comment type="caution">
    <text evidence="6">The sequence shown here is derived from an EMBL/GenBank/DDBJ whole genome shotgun (WGS) entry which is preliminary data.</text>
</comment>
<dbReference type="PANTHER" id="PTHR15441">
    <property type="entry name" value="RIBONUCLEASE P PROTEIN SUBUNIT P14"/>
    <property type="match status" value="1"/>
</dbReference>
<comment type="similarity">
    <text evidence="2 5">Belongs to the eukaryotic/archaeal RNase P protein component 2 family.</text>
</comment>
<comment type="function">
    <text evidence="5">Component of ribonuclease P, a protein complex that generates mature tRNA molecules by cleaving their 5'-ends.</text>
</comment>
<comment type="catalytic activity">
    <reaction evidence="5">
        <text>Endonucleolytic cleavage of RNA, removing 5'-extranucleotides from tRNA precursor.</text>
        <dbReference type="EC" id="3.1.26.5"/>
    </reaction>
</comment>
<accession>A0ABQ8F2G9</accession>
<gene>
    <name evidence="6" type="ORF">BASA50_008971</name>
</gene>
<dbReference type="EMBL" id="JAFCIX010000418">
    <property type="protein sequence ID" value="KAH6590971.1"/>
    <property type="molecule type" value="Genomic_DNA"/>
</dbReference>
<name>A0ABQ8F2G9_9FUNG</name>
<reference evidence="6 7" key="1">
    <citation type="submission" date="2021-02" db="EMBL/GenBank/DDBJ databases">
        <title>Variation within the Batrachochytrium salamandrivorans European outbreak.</title>
        <authorList>
            <person name="Kelly M."/>
            <person name="Pasmans F."/>
            <person name="Shea T.P."/>
            <person name="Munoz J.F."/>
            <person name="Carranza S."/>
            <person name="Cuomo C.A."/>
            <person name="Martel A."/>
        </authorList>
    </citation>
    <scope>NUCLEOTIDE SEQUENCE [LARGE SCALE GENOMIC DNA]</scope>
    <source>
        <strain evidence="6 7">AMFP18/2</strain>
    </source>
</reference>
<keyword evidence="7" id="KW-1185">Reference proteome</keyword>
<dbReference type="Pfam" id="PF01900">
    <property type="entry name" value="RNase_P_Rpp14"/>
    <property type="match status" value="1"/>
</dbReference>
<keyword evidence="4" id="KW-0539">Nucleus</keyword>
<protein>
    <recommendedName>
        <fullName evidence="5">Ribonuclease P/MRP protein subunit POP5</fullName>
        <ecNumber evidence="5">3.1.26.5</ecNumber>
    </recommendedName>
</protein>
<dbReference type="PIRSF" id="PIRSF023803">
    <property type="entry name" value="Ribonuclease_P_prd"/>
    <property type="match status" value="1"/>
</dbReference>
<evidence type="ECO:0000256" key="1">
    <source>
        <dbReference type="ARBA" id="ARBA00004123"/>
    </source>
</evidence>
<comment type="subcellular location">
    <subcellularLocation>
        <location evidence="1">Nucleus</location>
    </subcellularLocation>
</comment>
<dbReference type="EC" id="3.1.26.5" evidence="5"/>
<dbReference type="InterPro" id="IPR016819">
    <property type="entry name" value="RNase_P/MRP_POP5"/>
</dbReference>
<sequence>MVRFKNRYLLCEIIFEDGNISESLNSYHLLNAIKESLEVNFGSFGMGMIATSLQVKYYSPFTNLAIIRVNRDYVRLLWACITFTTAIRRRTCLIHVVHLSGTIKLVQKQAIKRNKIAISSLKSKHIVDDAKANSLMQGTLTELNALT</sequence>
<proteinExistence type="inferred from homology"/>
<evidence type="ECO:0000313" key="6">
    <source>
        <dbReference type="EMBL" id="KAH6590971.1"/>
    </source>
</evidence>
<evidence type="ECO:0000256" key="2">
    <source>
        <dbReference type="ARBA" id="ARBA00010800"/>
    </source>
</evidence>
<dbReference type="InterPro" id="IPR038085">
    <property type="entry name" value="Rnp2-like_sf"/>
</dbReference>
<dbReference type="InterPro" id="IPR002759">
    <property type="entry name" value="Pop5/Rpp14/Rnp2-like"/>
</dbReference>
<evidence type="ECO:0000256" key="4">
    <source>
        <dbReference type="ARBA" id="ARBA00023242"/>
    </source>
</evidence>